<evidence type="ECO:0000256" key="1">
    <source>
        <dbReference type="SAM" id="SignalP"/>
    </source>
</evidence>
<dbReference type="EMBL" id="VCGU01000004">
    <property type="protein sequence ID" value="TRY77035.1"/>
    <property type="molecule type" value="Genomic_DNA"/>
</dbReference>
<feature type="signal peptide" evidence="1">
    <location>
        <begin position="1"/>
        <end position="16"/>
    </location>
</feature>
<gene>
    <name evidence="2" type="ORF">TCAL_15931</name>
</gene>
<keyword evidence="3" id="KW-1185">Reference proteome</keyword>
<comment type="caution">
    <text evidence="2">The sequence shown here is derived from an EMBL/GenBank/DDBJ whole genome shotgun (WGS) entry which is preliminary data.</text>
</comment>
<reference evidence="2 3" key="1">
    <citation type="journal article" date="2018" name="Nat. Ecol. Evol.">
        <title>Genomic signatures of mitonuclear coevolution across populations of Tigriopus californicus.</title>
        <authorList>
            <person name="Barreto F.S."/>
            <person name="Watson E.T."/>
            <person name="Lima T.G."/>
            <person name="Willett C.S."/>
            <person name="Edmands S."/>
            <person name="Li W."/>
            <person name="Burton R.S."/>
        </authorList>
    </citation>
    <scope>NUCLEOTIDE SEQUENCE [LARGE SCALE GENOMIC DNA]</scope>
    <source>
        <strain evidence="2 3">San Diego</strain>
    </source>
</reference>
<protein>
    <submittedName>
        <fullName evidence="2">Uncharacterized protein</fullName>
    </submittedName>
</protein>
<dbReference type="AlphaFoldDB" id="A0A553PH85"/>
<sequence>MNCVVVVLALSGLCAAVPEADPQLLLGNPLPLGPSFYNGPLAPLPLSPLPFVRSAPLIPAPAVIPQPTVRVVASVPTPVYTPRDCVTAGGCAVRALKDAGLAPGRFRREAEAEAEADPQFLAPYNLNPYYAAAGVPAYAPAYYNNLYNANLYNGNLYNANLYNNYPYNYNYAPLAAPLPAVRAAIPAPLPALRAAIPAPAPVPVLKAVPAPIVKTVVEQRSKPVTYTHLGAHPIQPTTVLETDTIVSHHL</sequence>
<evidence type="ECO:0000313" key="3">
    <source>
        <dbReference type="Proteomes" id="UP000318571"/>
    </source>
</evidence>
<feature type="chain" id="PRO_5022104346" evidence="1">
    <location>
        <begin position="17"/>
        <end position="250"/>
    </location>
</feature>
<keyword evidence="1" id="KW-0732">Signal</keyword>
<evidence type="ECO:0000313" key="2">
    <source>
        <dbReference type="EMBL" id="TRY77035.1"/>
    </source>
</evidence>
<name>A0A553PH85_TIGCA</name>
<proteinExistence type="predicted"/>
<organism evidence="2 3">
    <name type="scientific">Tigriopus californicus</name>
    <name type="common">Marine copepod</name>
    <dbReference type="NCBI Taxonomy" id="6832"/>
    <lineage>
        <taxon>Eukaryota</taxon>
        <taxon>Metazoa</taxon>
        <taxon>Ecdysozoa</taxon>
        <taxon>Arthropoda</taxon>
        <taxon>Crustacea</taxon>
        <taxon>Multicrustacea</taxon>
        <taxon>Hexanauplia</taxon>
        <taxon>Copepoda</taxon>
        <taxon>Harpacticoida</taxon>
        <taxon>Harpacticidae</taxon>
        <taxon>Tigriopus</taxon>
    </lineage>
</organism>
<accession>A0A553PH85</accession>
<dbReference type="Proteomes" id="UP000318571">
    <property type="component" value="Chromosome 5"/>
</dbReference>